<dbReference type="STRING" id="294747.C5M6I7"/>
<name>C5M6I7_CANTT</name>
<dbReference type="RefSeq" id="XP_002547162.1">
    <property type="nucleotide sequence ID" value="XM_002547116.1"/>
</dbReference>
<gene>
    <name evidence="1" type="ORF">CTRG_01468</name>
</gene>
<dbReference type="VEuPathDB" id="FungiDB:CTRG_01468"/>
<dbReference type="EMBL" id="GG692396">
    <property type="protein sequence ID" value="EER34607.1"/>
    <property type="molecule type" value="Genomic_DNA"/>
</dbReference>
<dbReference type="AlphaFoldDB" id="C5M6I7"/>
<dbReference type="InterPro" id="IPR013951">
    <property type="entry name" value="Rxt3"/>
</dbReference>
<evidence type="ECO:0000313" key="2">
    <source>
        <dbReference type="Proteomes" id="UP000002037"/>
    </source>
</evidence>
<dbReference type="KEGG" id="ctp:CTRG_01468"/>
<dbReference type="Proteomes" id="UP000002037">
    <property type="component" value="Unassembled WGS sequence"/>
</dbReference>
<protein>
    <submittedName>
        <fullName evidence="1">Uncharacterized protein</fullName>
    </submittedName>
</protein>
<dbReference type="OrthoDB" id="3596986at2759"/>
<dbReference type="eggNOG" id="ENOG502QX51">
    <property type="taxonomic scope" value="Eukaryota"/>
</dbReference>
<proteinExistence type="predicted"/>
<keyword evidence="2" id="KW-1185">Reference proteome</keyword>
<dbReference type="HOGENOM" id="CLU_1635162_0_0_1"/>
<accession>C5M6I7</accession>
<dbReference type="Pfam" id="PF08642">
    <property type="entry name" value="Rxt3"/>
    <property type="match status" value="1"/>
</dbReference>
<organism evidence="1 2">
    <name type="scientific">Candida tropicalis (strain ATCC MYA-3404 / T1)</name>
    <name type="common">Yeast</name>
    <dbReference type="NCBI Taxonomy" id="294747"/>
    <lineage>
        <taxon>Eukaryota</taxon>
        <taxon>Fungi</taxon>
        <taxon>Dikarya</taxon>
        <taxon>Ascomycota</taxon>
        <taxon>Saccharomycotina</taxon>
        <taxon>Pichiomycetes</taxon>
        <taxon>Debaryomycetaceae</taxon>
        <taxon>Candida/Lodderomyces clade</taxon>
        <taxon>Candida</taxon>
    </lineage>
</organism>
<sequence length="162" mass="18903">MYMKSKFPFRHIIEFKQDVGNDLITRELWGGASGVYTDDSDLLQVLMHLGLFNNSIDLSIWNENWTARDLIKPLNVMEDKESMGIDKGIYGDLSVEILLLPNLPKYYGFFQNGINSRSWLDQNHHSGLSYAVYNVKWETKGSYLRHESIFKRSELESQYDQL</sequence>
<evidence type="ECO:0000313" key="1">
    <source>
        <dbReference type="EMBL" id="EER34607.1"/>
    </source>
</evidence>
<dbReference type="GeneID" id="8301356"/>
<reference evidence="1 2" key="1">
    <citation type="journal article" date="2009" name="Nature">
        <title>Evolution of pathogenicity and sexual reproduction in eight Candida genomes.</title>
        <authorList>
            <person name="Butler G."/>
            <person name="Rasmussen M.D."/>
            <person name="Lin M.F."/>
            <person name="Santos M.A."/>
            <person name="Sakthikumar S."/>
            <person name="Munro C.A."/>
            <person name="Rheinbay E."/>
            <person name="Grabherr M."/>
            <person name="Forche A."/>
            <person name="Reedy J.L."/>
            <person name="Agrafioti I."/>
            <person name="Arnaud M.B."/>
            <person name="Bates S."/>
            <person name="Brown A.J."/>
            <person name="Brunke S."/>
            <person name="Costanzo M.C."/>
            <person name="Fitzpatrick D.A."/>
            <person name="de Groot P.W."/>
            <person name="Harris D."/>
            <person name="Hoyer L.L."/>
            <person name="Hube B."/>
            <person name="Klis F.M."/>
            <person name="Kodira C."/>
            <person name="Lennard N."/>
            <person name="Logue M.E."/>
            <person name="Martin R."/>
            <person name="Neiman A.M."/>
            <person name="Nikolaou E."/>
            <person name="Quail M.A."/>
            <person name="Quinn J."/>
            <person name="Santos M.C."/>
            <person name="Schmitzberger F.F."/>
            <person name="Sherlock G."/>
            <person name="Shah P."/>
            <person name="Silverstein K.A."/>
            <person name="Skrzypek M.S."/>
            <person name="Soll D."/>
            <person name="Staggs R."/>
            <person name="Stansfield I."/>
            <person name="Stumpf M.P."/>
            <person name="Sudbery P.E."/>
            <person name="Srikantha T."/>
            <person name="Zeng Q."/>
            <person name="Berman J."/>
            <person name="Berriman M."/>
            <person name="Heitman J."/>
            <person name="Gow N.A."/>
            <person name="Lorenz M.C."/>
            <person name="Birren B.W."/>
            <person name="Kellis M."/>
            <person name="Cuomo C.A."/>
        </authorList>
    </citation>
    <scope>NUCLEOTIDE SEQUENCE [LARGE SCALE GENOMIC DNA]</scope>
    <source>
        <strain evidence="2">ATCC MYA-3404 / T1</strain>
    </source>
</reference>